<accession>A0A9W6GMY1</accession>
<dbReference type="Gene3D" id="3.60.10.10">
    <property type="entry name" value="Endonuclease/exonuclease/phosphatase"/>
    <property type="match status" value="1"/>
</dbReference>
<name>A0A9W6GMY1_9FUSO</name>
<dbReference type="Proteomes" id="UP001144471">
    <property type="component" value="Unassembled WGS sequence"/>
</dbReference>
<gene>
    <name evidence="2" type="ORF">PM10SUCC1_23940</name>
</gene>
<dbReference type="SUPFAM" id="SSF56219">
    <property type="entry name" value="DNase I-like"/>
    <property type="match status" value="1"/>
</dbReference>
<dbReference type="Pfam" id="PF03372">
    <property type="entry name" value="Exo_endo_phos"/>
    <property type="match status" value="1"/>
</dbReference>
<dbReference type="RefSeq" id="WP_281836268.1">
    <property type="nucleotide sequence ID" value="NZ_BSDY01000011.1"/>
</dbReference>
<protein>
    <submittedName>
        <fullName evidence="2">LuxR family transcriptional regulator</fullName>
    </submittedName>
</protein>
<dbReference type="InterPro" id="IPR005135">
    <property type="entry name" value="Endo/exonuclease/phosphatase"/>
</dbReference>
<evidence type="ECO:0000313" key="2">
    <source>
        <dbReference type="EMBL" id="GLI56880.1"/>
    </source>
</evidence>
<dbReference type="PANTHER" id="PTHR11371:SF31">
    <property type="entry name" value="EXTRACELLULAR NUCLEASE"/>
    <property type="match status" value="1"/>
</dbReference>
<evidence type="ECO:0000313" key="3">
    <source>
        <dbReference type="Proteomes" id="UP001144471"/>
    </source>
</evidence>
<dbReference type="EMBL" id="BSDY01000011">
    <property type="protein sequence ID" value="GLI56880.1"/>
    <property type="molecule type" value="Genomic_DNA"/>
</dbReference>
<dbReference type="GO" id="GO:0003824">
    <property type="term" value="F:catalytic activity"/>
    <property type="evidence" value="ECO:0007669"/>
    <property type="project" value="InterPro"/>
</dbReference>
<keyword evidence="3" id="KW-1185">Reference proteome</keyword>
<comment type="caution">
    <text evidence="2">The sequence shown here is derived from an EMBL/GenBank/DDBJ whole genome shotgun (WGS) entry which is preliminary data.</text>
</comment>
<sequence>MKKIIVFVYILLSILAYGEVAYIASFNTLHLGWNEEKRYDRMAEFLSFFDLVALQEVMDERGLEELVDELNHRGEERWEYHISPYSVGSGEYREYYAFIWKGQRVKFIGENGYYQGRGRTNFERPPYGATFKIGEFDLILVSCHSIFGKSISERRAEALQMEEVYEYYQGQDSREQDILLAGDFNLPAYDEAFSDLLSHKDQLYYGISPKNKTTIGKKGLSSSYDNIFYSYKYTGEYTGNSGIIDFTNGRYREVRKAISDHLPVFIEVDITRDDD</sequence>
<dbReference type="CDD" id="cd10283">
    <property type="entry name" value="MnuA_DNase1-like"/>
    <property type="match status" value="1"/>
</dbReference>
<reference evidence="2" key="1">
    <citation type="submission" date="2022-12" db="EMBL/GenBank/DDBJ databases">
        <title>Reference genome sequencing for broad-spectrum identification of bacterial and archaeal isolates by mass spectrometry.</title>
        <authorList>
            <person name="Sekiguchi Y."/>
            <person name="Tourlousse D.M."/>
        </authorList>
    </citation>
    <scope>NUCLEOTIDE SEQUENCE</scope>
    <source>
        <strain evidence="2">10succ1</strain>
    </source>
</reference>
<evidence type="ECO:0000259" key="1">
    <source>
        <dbReference type="Pfam" id="PF03372"/>
    </source>
</evidence>
<proteinExistence type="predicted"/>
<dbReference type="AlphaFoldDB" id="A0A9W6GMY1"/>
<feature type="domain" description="Endonuclease/exonuclease/phosphatase" evidence="1">
    <location>
        <begin position="24"/>
        <end position="231"/>
    </location>
</feature>
<organism evidence="2 3">
    <name type="scientific">Propionigenium maris DSM 9537</name>
    <dbReference type="NCBI Taxonomy" id="1123000"/>
    <lineage>
        <taxon>Bacteria</taxon>
        <taxon>Fusobacteriati</taxon>
        <taxon>Fusobacteriota</taxon>
        <taxon>Fusobacteriia</taxon>
        <taxon>Fusobacteriales</taxon>
        <taxon>Fusobacteriaceae</taxon>
        <taxon>Propionigenium</taxon>
    </lineage>
</organism>
<dbReference type="InterPro" id="IPR036691">
    <property type="entry name" value="Endo/exonu/phosph_ase_sf"/>
</dbReference>
<dbReference type="PANTHER" id="PTHR11371">
    <property type="entry name" value="DEOXYRIBONUCLEASE"/>
    <property type="match status" value="1"/>
</dbReference>